<feature type="compositionally biased region" description="Polar residues" evidence="1">
    <location>
        <begin position="787"/>
        <end position="803"/>
    </location>
</feature>
<feature type="transmembrane region" description="Helical" evidence="2">
    <location>
        <begin position="12"/>
        <end position="33"/>
    </location>
</feature>
<feature type="transmembrane region" description="Helical" evidence="2">
    <location>
        <begin position="112"/>
        <end position="132"/>
    </location>
</feature>
<keyword evidence="4" id="KW-1185">Reference proteome</keyword>
<feature type="compositionally biased region" description="Acidic residues" evidence="1">
    <location>
        <begin position="2804"/>
        <end position="2846"/>
    </location>
</feature>
<evidence type="ECO:0000256" key="2">
    <source>
        <dbReference type="SAM" id="Phobius"/>
    </source>
</evidence>
<feature type="region of interest" description="Disordered" evidence="1">
    <location>
        <begin position="787"/>
        <end position="806"/>
    </location>
</feature>
<feature type="compositionally biased region" description="Polar residues" evidence="1">
    <location>
        <begin position="1699"/>
        <end position="1721"/>
    </location>
</feature>
<keyword evidence="2" id="KW-0472">Membrane</keyword>
<feature type="transmembrane region" description="Helical" evidence="2">
    <location>
        <begin position="217"/>
        <end position="238"/>
    </location>
</feature>
<reference evidence="3 4" key="1">
    <citation type="journal article" date="2018" name="IMA Fungus">
        <title>IMA Genome-F 9: Draft genome sequence of Annulohypoxylon stygium, Aspergillus mulundensis, Berkeleyomyces basicola (syn. Thielaviopsis basicola), Ceratocystis smalleyi, two Cercospora beticola strains, Coleophoma cylindrospora, Fusarium fracticaudum, Phialophora cf. hyalina, and Morchella septimelata.</title>
        <authorList>
            <person name="Wingfield B.D."/>
            <person name="Bills G.F."/>
            <person name="Dong Y."/>
            <person name="Huang W."/>
            <person name="Nel W.J."/>
            <person name="Swalarsk-Parry B.S."/>
            <person name="Vaghefi N."/>
            <person name="Wilken P.M."/>
            <person name="An Z."/>
            <person name="de Beer Z.W."/>
            <person name="De Vos L."/>
            <person name="Chen L."/>
            <person name="Duong T.A."/>
            <person name="Gao Y."/>
            <person name="Hammerbacher A."/>
            <person name="Kikkert J.R."/>
            <person name="Li Y."/>
            <person name="Li H."/>
            <person name="Li K."/>
            <person name="Li Q."/>
            <person name="Liu X."/>
            <person name="Ma X."/>
            <person name="Naidoo K."/>
            <person name="Pethybridge S.J."/>
            <person name="Sun J."/>
            <person name="Steenkamp E.T."/>
            <person name="van der Nest M.A."/>
            <person name="van Wyk S."/>
            <person name="Wingfield M.J."/>
            <person name="Xiong C."/>
            <person name="Yue Q."/>
            <person name="Zhang X."/>
        </authorList>
    </citation>
    <scope>NUCLEOTIDE SEQUENCE [LARGE SCALE GENOMIC DNA]</scope>
    <source>
        <strain evidence="3 4">BP5796</strain>
    </source>
</reference>
<sequence>MAFSGSNQALSAAFLFGILLQAALGALLVYWNGHGSSVFQDGRRLVLVLFLIFAALWALIDFLNLVISPNASTVCQIGLIFSTTFDQLGRVVLEQFLLWSVGHGTKLTAARVVLQVILVVRVVAGGILAGFTRPQFAPVCVAHTSLFPVSIVVLALDGIIIGTLLIQAMSLGLFRDMSGQSSDRKAQSKAVVFMIFGFAFWTGMSVPMLLGLRDIILFLRTALPAIALTLLVGLVLAFQDGLVSSRIDEAITPEAQSPFMNPMPPTREILRDDVNVEGSPIAPRGYTKNGLFVVNPSATPQESPARPQFGNSKNGGEMRVREVEINESSLSTARNAPGYGGSNGVFPSLANAPLPNGFSQLSQTYSPDVRPSTNGQPVPAAQTSQQKKSLFSRSKPEPKLNVRALGISRPVMTDVDGYSGPRMQTVDLATAAASERERRQAASARSRLLANGPAPRPPFQTMEDGLRKSVSVKRKDTAGSKSRGALSPIPSSNTSAISSMLVNGTSTSASISPGRDEVRRRSPRSQTAAFDEKVAPRPTLAMKQTIGLPGNPRSRMDLTREAAGSQPQTVMLMKDIVYDNPSVVKTIIDSAPNMYTDRRPKTAGDLPTFFSPASRPKTAGSTSVYSDVGGLKTSGSIMHRPRPIKRGSSKDDTNRVSVFFGGVPSPHHRRSKSHGSMNFRKSTLYNSSGSPEELPPLPKPPTTAAALTRLLPNDTHSMTFDEKIEFLFPAPPGVSLANRRRSSVPSLPRVPSVFLSEEPVVQSPNEMDSQSSRASKRSTFNFVNQASYQQPPMPSSTGVSSQALAPEPSRFSSTTFQTMADDITEAWLPELNEEESNMEDRERNSMRSDPRRSSAVFRDVRRSVLSEATTTDMHSHGGDTTFWGSVHSPAPAIDISAARARPTVIGEDVQIEASLSSKPLMPAADNGPVTSDRDGEYVTIGIESEENRYSFVNIADASAPSVFLESDGPLSKISQEQAYILENGTTWHRRIGDDLPTFSERRNSVRSTRKMPPPTPLLLNSRKQASVIVRQAEPSPEDDAEAQALKEIRDQLQRFEEEPTRDSVGSLLRRIPDSGAANDGMMDDSNDRLRLLENLEAEMSQQENQWQQLHEKNFDRDSMMTPVAPFDVSTDLSRNSSIGSSRPPSRGVSRRARIRGTMASGVQSERSSSTSSSDDSRASVWQQRLAEAQLEYMENAPALLRKKSLNFLDASKARNGSVSTDSEVEEVKAVETERQLAHRSLTQEAPSLWQVALPSPTAAMGRLWNASFEPKSQPMSPEPPAKDVRPRQRQITSSMELTSKAMWEKPASALHSRPVVALWGSKLVRPVSINTRPLTQKPARRSRRTTFLPDIIESPQPLPNQRETLGIFQFPWGERSDNAVYKPAFNPDQFAAPAINSRLEARSRELEPELDEYSASFFDDFEDEDDSDLEEEVEAESDDDFDETTLWHIASLLKTENVPSKNSLLPPPLESIEQYDDDVTDFDSESEDEMPVTQSFMTKFPIQPLSRSSTQSAPRSLLWDDISAPSSPIKLVGLPQPELNLWRAYLPTDNLLRSIPRVSNDVPELKSHELWHPATLAVPTASDIMWGGKPEAAAPKPSVWAPSTKAESIISEGLFTANNGRTEFRSSTLTAAAVNMTSKPRKNLAPAPQLTTRRLWNRRNNLVYERDWISESSVRPTSPSMDSLPSSGRSSPTSETASLRTTSTKASSIWSSAPSIRTSVNKGPAFDRKSQSPKDDIPRSRLPSPAEEKHAARFQAKLPVHQEEPQEPARPQSKVFAAARSMFEAKASAIPLPPVNKFWQKPTPAAAAASKIPVKAEPKAERPRRRRIATTPADWDRALNEAIRAGTPKVTIVRRVTAPSEWDSALARAISLSKPRIARPRASVAMWDQALAEALAPKTSRPEYNPAVLHPVFVTETLLSTSSDVHPAASIKPEYDPAVLHPVFFTKNLTSRSSDIHPAALGHFLTISVPKIVKPEYDPAVLHPVFFTRNLTSRSSDVHPAASGHIIKRMKHRSARIADWESALAQAISASKPKRPQANPASWEAALIEAIALSKSEDLAISKVAIPTLSADAPAWMADEMFKLHRHATVGEISAIPREITPMEEHKLPNSVEATAQPSKEILAPVWVAPILAPGELPEWKKDEIFKEQYHSSATVPQTWVAPVDNTPANAPGTLAQTEIFANLKSDSVKRVSTARPAELPRLSSSELFRPTSKSISIANWIMASSASSATDNMTWVAPCPNLESKAVPGALATRDLFTELQVESVKRVTTARQTSLPVLQSTELFKPAVQSKTEINWILASSAVNIVQDNAVALEEVVVPAEITAPEEQVLASVFTLPSKALNRASTWVAPSPAKTVTVLGTVAAAEMFANTNMEHVRKPASSRPVAIPSLESTKLFQPATTVKGETNWLRASIAPANSSLTRSMTWVIPPKATKKTIPGTLATSDLFTHEAGIQIMRASAARPAALPRLLSSQLFTPVSKLSEEVNWLKRSSTSPQTARSLISEPEVVSMPALSLPSVAKSQTWVAPNTQVKSAAPGTLASTEMFTNISSAQIKRAPTSRSVALPRLSSQALFQSSPRASTEVNWLKRSSSIPQPLRPLVSEPEVVSMPALSLPSVAKSQTWVAPITQVKNAAPGTLANTEMFTDISSAQVTRTPKPRPTALPHLFSMKLFENSPRASAEVDWLKRSSMRPTSSLLIKQTASNEPASSEPISSRIQTWIAPLAPLSKAAPGTLAATELFADLNSSSAQIKRASSLRPAALPRLNSTQLFVPAAVSEKEVNWLHMSSYMVPFVLEGAETIEEESFEEESFEEESFDEESEEDSEDSQEMVEDVEGDSSESVDDLDSPTVWDLKMDEIEELEQWIKKDDHLRASRMI</sequence>
<feature type="region of interest" description="Disordered" evidence="1">
    <location>
        <begin position="832"/>
        <end position="855"/>
    </location>
</feature>
<feature type="compositionally biased region" description="Basic and acidic residues" evidence="1">
    <location>
        <begin position="1725"/>
        <end position="1739"/>
    </location>
</feature>
<feature type="region of interest" description="Disordered" evidence="1">
    <location>
        <begin position="1670"/>
        <end position="1752"/>
    </location>
</feature>
<evidence type="ECO:0000313" key="3">
    <source>
        <dbReference type="EMBL" id="RDW71780.1"/>
    </source>
</evidence>
<feature type="compositionally biased region" description="Polar residues" evidence="1">
    <location>
        <begin position="357"/>
        <end position="392"/>
    </location>
</feature>
<feature type="region of interest" description="Disordered" evidence="1">
    <location>
        <begin position="505"/>
        <end position="533"/>
    </location>
</feature>
<evidence type="ECO:0000256" key="1">
    <source>
        <dbReference type="SAM" id="MobiDB-lite"/>
    </source>
</evidence>
<feature type="compositionally biased region" description="Basic and acidic residues" evidence="1">
    <location>
        <begin position="838"/>
        <end position="855"/>
    </location>
</feature>
<name>A0A3D8RCT1_9HELO</name>
<gene>
    <name evidence="3" type="ORF">BP5796_07814</name>
</gene>
<feature type="compositionally biased region" description="Low complexity" evidence="1">
    <location>
        <begin position="1164"/>
        <end position="1173"/>
    </location>
</feature>
<accession>A0A3D8RCT1</accession>
<feature type="region of interest" description="Disordered" evidence="1">
    <location>
        <begin position="1805"/>
        <end position="1826"/>
    </location>
</feature>
<keyword evidence="2" id="KW-0812">Transmembrane</keyword>
<feature type="region of interest" description="Disordered" evidence="1">
    <location>
        <begin position="1116"/>
        <end position="1180"/>
    </location>
</feature>
<feature type="compositionally biased region" description="Polar residues" evidence="1">
    <location>
        <begin position="674"/>
        <end position="690"/>
    </location>
</feature>
<proteinExistence type="predicted"/>
<feature type="region of interest" description="Disordered" evidence="1">
    <location>
        <begin position="296"/>
        <end position="317"/>
    </location>
</feature>
<dbReference type="Proteomes" id="UP000256328">
    <property type="component" value="Unassembled WGS sequence"/>
</dbReference>
<feature type="transmembrane region" description="Helical" evidence="2">
    <location>
        <begin position="144"/>
        <end position="170"/>
    </location>
</feature>
<feature type="transmembrane region" description="Helical" evidence="2">
    <location>
        <begin position="190"/>
        <end position="210"/>
    </location>
</feature>
<dbReference type="EMBL" id="PDLN01000011">
    <property type="protein sequence ID" value="RDW71780.1"/>
    <property type="molecule type" value="Genomic_DNA"/>
</dbReference>
<feature type="region of interest" description="Disordered" evidence="1">
    <location>
        <begin position="1419"/>
        <end position="1439"/>
    </location>
</feature>
<organism evidence="3 4">
    <name type="scientific">Coleophoma crateriformis</name>
    <dbReference type="NCBI Taxonomy" id="565419"/>
    <lineage>
        <taxon>Eukaryota</taxon>
        <taxon>Fungi</taxon>
        <taxon>Dikarya</taxon>
        <taxon>Ascomycota</taxon>
        <taxon>Pezizomycotina</taxon>
        <taxon>Leotiomycetes</taxon>
        <taxon>Helotiales</taxon>
        <taxon>Dermateaceae</taxon>
        <taxon>Coleophoma</taxon>
    </lineage>
</organism>
<feature type="region of interest" description="Disordered" evidence="1">
    <location>
        <begin position="430"/>
        <end position="492"/>
    </location>
</feature>
<feature type="transmembrane region" description="Helical" evidence="2">
    <location>
        <begin position="45"/>
        <end position="67"/>
    </location>
</feature>
<feature type="region of interest" description="Disordered" evidence="1">
    <location>
        <begin position="595"/>
        <end position="702"/>
    </location>
</feature>
<protein>
    <submittedName>
        <fullName evidence="3">Uncharacterized protein</fullName>
    </submittedName>
</protein>
<feature type="region of interest" description="Disordered" evidence="1">
    <location>
        <begin position="2804"/>
        <end position="2850"/>
    </location>
</feature>
<feature type="region of interest" description="Disordered" evidence="1">
    <location>
        <begin position="1053"/>
        <end position="1084"/>
    </location>
</feature>
<feature type="compositionally biased region" description="Low complexity" evidence="1">
    <location>
        <begin position="1133"/>
        <end position="1147"/>
    </location>
</feature>
<feature type="region of interest" description="Disordered" evidence="1">
    <location>
        <begin position="1268"/>
        <end position="1288"/>
    </location>
</feature>
<feature type="region of interest" description="Disordered" evidence="1">
    <location>
        <begin position="357"/>
        <end position="397"/>
    </location>
</feature>
<feature type="compositionally biased region" description="Low complexity" evidence="1">
    <location>
        <begin position="441"/>
        <end position="450"/>
    </location>
</feature>
<dbReference type="OrthoDB" id="5370537at2759"/>
<feature type="compositionally biased region" description="Low complexity" evidence="1">
    <location>
        <begin position="1676"/>
        <end position="1698"/>
    </location>
</feature>
<evidence type="ECO:0000313" key="4">
    <source>
        <dbReference type="Proteomes" id="UP000256328"/>
    </source>
</evidence>
<comment type="caution">
    <text evidence="3">The sequence shown here is derived from an EMBL/GenBank/DDBJ whole genome shotgun (WGS) entry which is preliminary data.</text>
</comment>
<keyword evidence="2" id="KW-1133">Transmembrane helix</keyword>